<dbReference type="InterPro" id="IPR027640">
    <property type="entry name" value="Kinesin-like_fam"/>
</dbReference>
<accession>A0A816Y1C5</accession>
<dbReference type="Proteomes" id="UP001295469">
    <property type="component" value="Chromosome A01"/>
</dbReference>
<evidence type="ECO:0000313" key="1">
    <source>
        <dbReference type="EMBL" id="CAF2154879.1"/>
    </source>
</evidence>
<name>A0A816Y1C5_BRANA</name>
<dbReference type="EMBL" id="HG994355">
    <property type="protein sequence ID" value="CAF2154879.1"/>
    <property type="molecule type" value="Genomic_DNA"/>
</dbReference>
<dbReference type="GO" id="GO:0003777">
    <property type="term" value="F:microtubule motor activity"/>
    <property type="evidence" value="ECO:0007669"/>
    <property type="project" value="InterPro"/>
</dbReference>
<sequence length="264" mass="30292">MHESMLYRKPVLERCLCLVENVDRIAEPSHIETLVHHHIDSIFVKPKAAFLHSLLVLALLEKMLYKNGVEDCDFVAYGTGREVFPELMRHVEIPLFQEATDEVHVQAWLLEIEQDPSSFQQEIQSLVYRSGVDQGFGQEVVDLTAYVEKHEFVFNAVLDEEVSNDERIEATCFAYGQTEPFLQEEELVNAHHKQVEDAMNIVKEEMNLLVEADQPGNHLDSYISRLNTILSQKAAGILQLQNRFAHFQKRLRENNVLVSTTTGC</sequence>
<organism evidence="1">
    <name type="scientific">Brassica napus</name>
    <name type="common">Rape</name>
    <dbReference type="NCBI Taxonomy" id="3708"/>
    <lineage>
        <taxon>Eukaryota</taxon>
        <taxon>Viridiplantae</taxon>
        <taxon>Streptophyta</taxon>
        <taxon>Embryophyta</taxon>
        <taxon>Tracheophyta</taxon>
        <taxon>Spermatophyta</taxon>
        <taxon>Magnoliopsida</taxon>
        <taxon>eudicotyledons</taxon>
        <taxon>Gunneridae</taxon>
        <taxon>Pentapetalae</taxon>
        <taxon>rosids</taxon>
        <taxon>malvids</taxon>
        <taxon>Brassicales</taxon>
        <taxon>Brassicaceae</taxon>
        <taxon>Brassiceae</taxon>
        <taxon>Brassica</taxon>
    </lineage>
</organism>
<proteinExistence type="predicted"/>
<protein>
    <submittedName>
        <fullName evidence="1">(rape) hypothetical protein</fullName>
    </submittedName>
</protein>
<reference evidence="1" key="1">
    <citation type="submission" date="2021-01" db="EMBL/GenBank/DDBJ databases">
        <authorList>
            <consortium name="Genoscope - CEA"/>
            <person name="William W."/>
        </authorList>
    </citation>
    <scope>NUCLEOTIDE SEQUENCE</scope>
</reference>
<gene>
    <name evidence="1" type="ORF">DARMORV10_A01P38270.1</name>
</gene>
<dbReference type="PANTHER" id="PTHR47971">
    <property type="entry name" value="KINESIN-RELATED PROTEIN 6"/>
    <property type="match status" value="1"/>
</dbReference>
<dbReference type="PANTHER" id="PTHR47971:SF5">
    <property type="entry name" value="KINESIN-LIKE PROTEIN"/>
    <property type="match status" value="1"/>
</dbReference>
<dbReference type="AlphaFoldDB" id="A0A816Y1C5"/>
<dbReference type="GO" id="GO:0007018">
    <property type="term" value="P:microtubule-based movement"/>
    <property type="evidence" value="ECO:0007669"/>
    <property type="project" value="InterPro"/>
</dbReference>